<gene>
    <name evidence="1" type="ORF">RFULGI_LOCUS17740</name>
</gene>
<evidence type="ECO:0000313" key="2">
    <source>
        <dbReference type="Proteomes" id="UP000789396"/>
    </source>
</evidence>
<dbReference type="Proteomes" id="UP000789396">
    <property type="component" value="Unassembled WGS sequence"/>
</dbReference>
<name>A0A9N9PBH3_9GLOM</name>
<feature type="non-terminal residue" evidence="1">
    <location>
        <position position="64"/>
    </location>
</feature>
<accession>A0A9N9PBH3</accession>
<keyword evidence="2" id="KW-1185">Reference proteome</keyword>
<protein>
    <submittedName>
        <fullName evidence="1">17237_t:CDS:1</fullName>
    </submittedName>
</protein>
<dbReference type="EMBL" id="CAJVPZ010071991">
    <property type="protein sequence ID" value="CAG8801135.1"/>
    <property type="molecule type" value="Genomic_DNA"/>
</dbReference>
<comment type="caution">
    <text evidence="1">The sequence shown here is derived from an EMBL/GenBank/DDBJ whole genome shotgun (WGS) entry which is preliminary data.</text>
</comment>
<organism evidence="1 2">
    <name type="scientific">Racocetra fulgida</name>
    <dbReference type="NCBI Taxonomy" id="60492"/>
    <lineage>
        <taxon>Eukaryota</taxon>
        <taxon>Fungi</taxon>
        <taxon>Fungi incertae sedis</taxon>
        <taxon>Mucoromycota</taxon>
        <taxon>Glomeromycotina</taxon>
        <taxon>Glomeromycetes</taxon>
        <taxon>Diversisporales</taxon>
        <taxon>Gigasporaceae</taxon>
        <taxon>Racocetra</taxon>
    </lineage>
</organism>
<dbReference type="AlphaFoldDB" id="A0A9N9PBH3"/>
<proteinExistence type="predicted"/>
<reference evidence="1" key="1">
    <citation type="submission" date="2021-06" db="EMBL/GenBank/DDBJ databases">
        <authorList>
            <person name="Kallberg Y."/>
            <person name="Tangrot J."/>
            <person name="Rosling A."/>
        </authorList>
    </citation>
    <scope>NUCLEOTIDE SEQUENCE</scope>
    <source>
        <strain evidence="1">IN212</strain>
    </source>
</reference>
<evidence type="ECO:0000313" key="1">
    <source>
        <dbReference type="EMBL" id="CAG8801135.1"/>
    </source>
</evidence>
<sequence length="64" mass="7240">EKYESANVTAEEENLETECFSLGRKECNGLNPHNNDHPGCNGSDNDYMQETTIDHNLDKLGRKL</sequence>
<feature type="non-terminal residue" evidence="1">
    <location>
        <position position="1"/>
    </location>
</feature>